<evidence type="ECO:0000256" key="3">
    <source>
        <dbReference type="SAM" id="SignalP"/>
    </source>
</evidence>
<name>A0A4S1CBM5_9BACT</name>
<dbReference type="Gene3D" id="3.40.250.10">
    <property type="entry name" value="Rhodanese-like domain"/>
    <property type="match status" value="4"/>
</dbReference>
<dbReference type="Pfam" id="PF00581">
    <property type="entry name" value="Rhodanese"/>
    <property type="match status" value="4"/>
</dbReference>
<dbReference type="SUPFAM" id="SSF52821">
    <property type="entry name" value="Rhodanese/Cell cycle control phosphatase"/>
    <property type="match status" value="4"/>
</dbReference>
<evidence type="ECO:0000313" key="5">
    <source>
        <dbReference type="EMBL" id="TGU70759.1"/>
    </source>
</evidence>
<dbReference type="InterPro" id="IPR001763">
    <property type="entry name" value="Rhodanese-like_dom"/>
</dbReference>
<accession>A0A4S1CBM5</accession>
<evidence type="ECO:0000313" key="6">
    <source>
        <dbReference type="Proteomes" id="UP000306416"/>
    </source>
</evidence>
<evidence type="ECO:0000256" key="2">
    <source>
        <dbReference type="SAM" id="MobiDB-lite"/>
    </source>
</evidence>
<dbReference type="SMART" id="SM00450">
    <property type="entry name" value="RHOD"/>
    <property type="match status" value="4"/>
</dbReference>
<dbReference type="AlphaFoldDB" id="A0A4S1CBM5"/>
<feature type="domain" description="Rhodanese" evidence="4">
    <location>
        <begin position="503"/>
        <end position="615"/>
    </location>
</feature>
<protein>
    <submittedName>
        <fullName evidence="5">Sulfurtransferase</fullName>
    </submittedName>
</protein>
<feature type="signal peptide" evidence="3">
    <location>
        <begin position="1"/>
        <end position="26"/>
    </location>
</feature>
<dbReference type="PROSITE" id="PS51257">
    <property type="entry name" value="PROKAR_LIPOPROTEIN"/>
    <property type="match status" value="1"/>
</dbReference>
<keyword evidence="1" id="KW-0677">Repeat</keyword>
<feature type="domain" description="Rhodanese" evidence="4">
    <location>
        <begin position="66"/>
        <end position="172"/>
    </location>
</feature>
<keyword evidence="6" id="KW-1185">Reference proteome</keyword>
<dbReference type="GO" id="GO:0004792">
    <property type="term" value="F:thiosulfate-cyanide sulfurtransferase activity"/>
    <property type="evidence" value="ECO:0007669"/>
    <property type="project" value="InterPro"/>
</dbReference>
<dbReference type="PROSITE" id="PS00380">
    <property type="entry name" value="RHODANESE_1"/>
    <property type="match status" value="1"/>
</dbReference>
<dbReference type="CDD" id="cd01449">
    <property type="entry name" value="TST_Repeat_2"/>
    <property type="match status" value="1"/>
</dbReference>
<evidence type="ECO:0000256" key="1">
    <source>
        <dbReference type="ARBA" id="ARBA00022737"/>
    </source>
</evidence>
<feature type="region of interest" description="Disordered" evidence="2">
    <location>
        <begin position="620"/>
        <end position="643"/>
    </location>
</feature>
<evidence type="ECO:0000259" key="4">
    <source>
        <dbReference type="PROSITE" id="PS50206"/>
    </source>
</evidence>
<keyword evidence="3" id="KW-0732">Signal</keyword>
<feature type="chain" id="PRO_5020922960" evidence="3">
    <location>
        <begin position="27"/>
        <end position="643"/>
    </location>
</feature>
<feature type="domain" description="Rhodanese" evidence="4">
    <location>
        <begin position="371"/>
        <end position="467"/>
    </location>
</feature>
<dbReference type="InterPro" id="IPR001307">
    <property type="entry name" value="Thiosulphate_STrfase_CS"/>
</dbReference>
<dbReference type="PROSITE" id="PS50206">
    <property type="entry name" value="RHODANESE_3"/>
    <property type="match status" value="4"/>
</dbReference>
<dbReference type="PANTHER" id="PTHR43855">
    <property type="entry name" value="THIOSULFATE SULFURTRANSFERASE"/>
    <property type="match status" value="1"/>
</dbReference>
<gene>
    <name evidence="5" type="ORF">E4633_17345</name>
</gene>
<dbReference type="EMBL" id="SRSC01000004">
    <property type="protein sequence ID" value="TGU70759.1"/>
    <property type="molecule type" value="Genomic_DNA"/>
</dbReference>
<dbReference type="InterPro" id="IPR051126">
    <property type="entry name" value="Thiosulfate_sulfurtransferase"/>
</dbReference>
<feature type="domain" description="Rhodanese" evidence="4">
    <location>
        <begin position="202"/>
        <end position="310"/>
    </location>
</feature>
<dbReference type="CDD" id="cd01448">
    <property type="entry name" value="TST_Repeat_1"/>
    <property type="match status" value="2"/>
</dbReference>
<reference evidence="5 6" key="1">
    <citation type="submission" date="2019-04" db="EMBL/GenBank/DDBJ databases">
        <title>Geobacter oryzae sp. nov., ferric-reducing bacteria isolated from paddy soil.</title>
        <authorList>
            <person name="Xu Z."/>
            <person name="Masuda Y."/>
            <person name="Itoh H."/>
            <person name="Senoo K."/>
        </authorList>
    </citation>
    <scope>NUCLEOTIDE SEQUENCE [LARGE SCALE GENOMIC DNA]</scope>
    <source>
        <strain evidence="5 6">Red111</strain>
    </source>
</reference>
<proteinExistence type="predicted"/>
<comment type="caution">
    <text evidence="5">The sequence shown here is derived from an EMBL/GenBank/DDBJ whole genome shotgun (WGS) entry which is preliminary data.</text>
</comment>
<organism evidence="5 6">
    <name type="scientific">Geomonas terrae</name>
    <dbReference type="NCBI Taxonomy" id="2562681"/>
    <lineage>
        <taxon>Bacteria</taxon>
        <taxon>Pseudomonadati</taxon>
        <taxon>Thermodesulfobacteriota</taxon>
        <taxon>Desulfuromonadia</taxon>
        <taxon>Geobacterales</taxon>
        <taxon>Geobacteraceae</taxon>
        <taxon>Geomonas</taxon>
    </lineage>
</organism>
<dbReference type="PANTHER" id="PTHR43855:SF1">
    <property type="entry name" value="THIOSULFATE SULFURTRANSFERASE"/>
    <property type="match status" value="1"/>
</dbReference>
<dbReference type="InterPro" id="IPR036873">
    <property type="entry name" value="Rhodanese-like_dom_sf"/>
</dbReference>
<dbReference type="Proteomes" id="UP000306416">
    <property type="component" value="Unassembled WGS sequence"/>
</dbReference>
<sequence length="643" mass="70179">MNSRRKVMKHVVKGMLLMMLCVLVLAGCGSSVTDKTANKAKLVAAATEFPNADLLVSADSVQQSLQAADLLIIDARPASAYAAGHVPGAINLQHSAFWTKGSGLKDTDTLAAQLGAAGITREQKIVIYDNTTASWGAAGRIFWMLEYLGCTDVHILDGGWDKWAADGRPTQSAAVTRAAATFTPSVQGSLKATSSKIASRLFDNDFAVIDTRTDEEFSGWQLYGETRGGHIPRAVNLPYAWYYNTDKSTIRYQQLKAMLESRGITPDKEVTAYCTAGIRSGYAYFLLRLMGYAKCSNYDASAWDWADNTSYPMDKATNYADAVYPAWVKALIDYHKPGSTSAAPPQYAYDRNHKYVIFETQWGSFEDMAKGWADNSYLLGHIPGAIHSNSDVYENGYPRWFLLPDAELKTALGSMGITPDTTVVVYSDSNIFAARLWWILKYAGVTDVRFMNGGIQGWQAAGYPTETTINNPVATTYTGATKPALLATTSYVASVYNTTAKMVDVRAGSEYAGMISGYGYVVNKGRIPGAVWAYNADDSAGIYVDGDATLRSYEEVKSLWSSRGIDFGQETIFYCGSGYRSALAYLYAHLMGYTNIRNYSDGWEGWSTNYVEDATYLASPSVPGSTDGWRQDLSGRPVATGGL</sequence>
<keyword evidence="5" id="KW-0808">Transferase</keyword>